<protein>
    <recommendedName>
        <fullName evidence="3">Reverse transcriptase zinc-binding domain-containing protein</fullName>
    </recommendedName>
</protein>
<reference evidence="1 2" key="1">
    <citation type="submission" date="2015-07" db="EMBL/GenBank/DDBJ databases">
        <title>The genome of Dufourea novaeangliae.</title>
        <authorList>
            <person name="Pan H."/>
            <person name="Kapheim K."/>
        </authorList>
    </citation>
    <scope>NUCLEOTIDE SEQUENCE [LARGE SCALE GENOMIC DNA]</scope>
    <source>
        <strain evidence="1">0120121106</strain>
        <tissue evidence="1">Whole body</tissue>
    </source>
</reference>
<sequence length="153" mass="18452">MYKVPHTDFKETYKQKMWQDFQIFLQQEFQSKGTLYSIYYEARKKPWFHSLDLPREFIVRFTRIRSNHYNAAASLARTGIKLDPQCECSYPYQDFNHLLWNCPKFSDHRKTLLHKLRETNWTPPYCITTFLKGPNIGVLRIINAFCEAYNIKL</sequence>
<gene>
    <name evidence="1" type="ORF">WN55_06243</name>
</gene>
<evidence type="ECO:0000313" key="1">
    <source>
        <dbReference type="EMBL" id="KZC13904.1"/>
    </source>
</evidence>
<dbReference type="Proteomes" id="UP000076502">
    <property type="component" value="Unassembled WGS sequence"/>
</dbReference>
<accession>A0A154PRD0</accession>
<proteinExistence type="predicted"/>
<evidence type="ECO:0008006" key="3">
    <source>
        <dbReference type="Google" id="ProtNLM"/>
    </source>
</evidence>
<name>A0A154PRD0_DUFNO</name>
<dbReference type="AlphaFoldDB" id="A0A154PRD0"/>
<evidence type="ECO:0000313" key="2">
    <source>
        <dbReference type="Proteomes" id="UP000076502"/>
    </source>
</evidence>
<dbReference type="EMBL" id="KQ435020">
    <property type="protein sequence ID" value="KZC13904.1"/>
    <property type="molecule type" value="Genomic_DNA"/>
</dbReference>
<organism evidence="1 2">
    <name type="scientific">Dufourea novaeangliae</name>
    <name type="common">Sweat bee</name>
    <dbReference type="NCBI Taxonomy" id="178035"/>
    <lineage>
        <taxon>Eukaryota</taxon>
        <taxon>Metazoa</taxon>
        <taxon>Ecdysozoa</taxon>
        <taxon>Arthropoda</taxon>
        <taxon>Hexapoda</taxon>
        <taxon>Insecta</taxon>
        <taxon>Pterygota</taxon>
        <taxon>Neoptera</taxon>
        <taxon>Endopterygota</taxon>
        <taxon>Hymenoptera</taxon>
        <taxon>Apocrita</taxon>
        <taxon>Aculeata</taxon>
        <taxon>Apoidea</taxon>
        <taxon>Anthophila</taxon>
        <taxon>Halictidae</taxon>
        <taxon>Rophitinae</taxon>
        <taxon>Dufourea</taxon>
    </lineage>
</organism>
<keyword evidence="2" id="KW-1185">Reference proteome</keyword>